<dbReference type="EMBL" id="BARW01024666">
    <property type="protein sequence ID" value="GAI94516.1"/>
    <property type="molecule type" value="Genomic_DNA"/>
</dbReference>
<comment type="caution">
    <text evidence="1">The sequence shown here is derived from an EMBL/GenBank/DDBJ whole genome shotgun (WGS) entry which is preliminary data.</text>
</comment>
<protein>
    <submittedName>
        <fullName evidence="1">Uncharacterized protein</fullName>
    </submittedName>
</protein>
<dbReference type="AlphaFoldDB" id="X1TT30"/>
<reference evidence="1" key="1">
    <citation type="journal article" date="2014" name="Front. Microbiol.">
        <title>High frequency of phylogenetically diverse reductive dehalogenase-homologous genes in deep subseafloor sedimentary metagenomes.</title>
        <authorList>
            <person name="Kawai M."/>
            <person name="Futagami T."/>
            <person name="Toyoda A."/>
            <person name="Takaki Y."/>
            <person name="Nishi S."/>
            <person name="Hori S."/>
            <person name="Arai W."/>
            <person name="Tsubouchi T."/>
            <person name="Morono Y."/>
            <person name="Uchiyama I."/>
            <person name="Ito T."/>
            <person name="Fujiyama A."/>
            <person name="Inagaki F."/>
            <person name="Takami H."/>
        </authorList>
    </citation>
    <scope>NUCLEOTIDE SEQUENCE</scope>
    <source>
        <strain evidence="1">Expedition CK06-06</strain>
    </source>
</reference>
<proteinExistence type="predicted"/>
<name>X1TT30_9ZZZZ</name>
<organism evidence="1">
    <name type="scientific">marine sediment metagenome</name>
    <dbReference type="NCBI Taxonomy" id="412755"/>
    <lineage>
        <taxon>unclassified sequences</taxon>
        <taxon>metagenomes</taxon>
        <taxon>ecological metagenomes</taxon>
    </lineage>
</organism>
<sequence length="70" mass="8034">MHNQSLDLDAVEKIFALQPTKQDILDAREAVGTYQKGEATSERYEILKATLEEFSFFSLEEFFDAESNQV</sequence>
<accession>X1TT30</accession>
<evidence type="ECO:0000313" key="1">
    <source>
        <dbReference type="EMBL" id="GAI94516.1"/>
    </source>
</evidence>
<gene>
    <name evidence="1" type="ORF">S12H4_40617</name>
</gene>